<dbReference type="InterPro" id="IPR020846">
    <property type="entry name" value="MFS_dom"/>
</dbReference>
<evidence type="ECO:0000256" key="2">
    <source>
        <dbReference type="ARBA" id="ARBA00022448"/>
    </source>
</evidence>
<protein>
    <submittedName>
        <fullName evidence="10">MFS transporter</fullName>
    </submittedName>
</protein>
<dbReference type="SUPFAM" id="SSF103473">
    <property type="entry name" value="MFS general substrate transporter"/>
    <property type="match status" value="1"/>
</dbReference>
<dbReference type="PROSITE" id="PS50850">
    <property type="entry name" value="MFS"/>
    <property type="match status" value="1"/>
</dbReference>
<keyword evidence="2" id="KW-0813">Transport</keyword>
<feature type="transmembrane region" description="Helical" evidence="8">
    <location>
        <begin position="104"/>
        <end position="123"/>
    </location>
</feature>
<dbReference type="PANTHER" id="PTHR23517:SF13">
    <property type="entry name" value="MAJOR FACILITATOR SUPERFAMILY MFS_1"/>
    <property type="match status" value="1"/>
</dbReference>
<feature type="transmembrane region" description="Helical" evidence="8">
    <location>
        <begin position="307"/>
        <end position="325"/>
    </location>
</feature>
<evidence type="ECO:0000256" key="4">
    <source>
        <dbReference type="ARBA" id="ARBA00022692"/>
    </source>
</evidence>
<evidence type="ECO:0000313" key="11">
    <source>
        <dbReference type="Proteomes" id="UP000767327"/>
    </source>
</evidence>
<evidence type="ECO:0000313" key="10">
    <source>
        <dbReference type="EMBL" id="NLT79167.1"/>
    </source>
</evidence>
<sequence>MNTAHMSPYAKSELREPDPQRGEHSRSCAQRQGKSFRGYIAASLSLIAVFAASGAPYPLYERYRIEEGLSTGDLSWATVSYLFAVLATLLVFGQISDYLGRKPVTLAALVLAALGSAVLLHLNGMMVLILGRVLQGAACGLAASATQAYVLDTAPRHPTWLGAATATNVSQIGIVLGTLGGGFLAWSSPSPEQAPMLASIMLTVLALLLVIAADHDPVGRRSGAMTSLRPVVAIPQAARPLIVASAGVFISTWALTGFYQSFAPTISATYLGTRNPVMAALVIASVVGPQPFGAAVSGRIPVRKAQVYGSVTFAFAVSAIAFGLYRHSAPLVIGSGLIAGLSQGVGYTASVRMLLDKVTGDQHAGLMSAISMISYIGSAVPSFIAGQLSLVMFLQTIATGYVGLAAAGALLIIGIRHRTT</sequence>
<dbReference type="InterPro" id="IPR011701">
    <property type="entry name" value="MFS"/>
</dbReference>
<evidence type="ECO:0000259" key="9">
    <source>
        <dbReference type="PROSITE" id="PS50850"/>
    </source>
</evidence>
<feature type="transmembrane region" description="Helical" evidence="8">
    <location>
        <begin position="331"/>
        <end position="351"/>
    </location>
</feature>
<organism evidence="10 11">
    <name type="scientific">Bifidobacterium crudilactis</name>
    <dbReference type="NCBI Taxonomy" id="327277"/>
    <lineage>
        <taxon>Bacteria</taxon>
        <taxon>Bacillati</taxon>
        <taxon>Actinomycetota</taxon>
        <taxon>Actinomycetes</taxon>
        <taxon>Bifidobacteriales</taxon>
        <taxon>Bifidobacteriaceae</taxon>
        <taxon>Bifidobacterium</taxon>
    </lineage>
</organism>
<proteinExistence type="predicted"/>
<evidence type="ECO:0000256" key="3">
    <source>
        <dbReference type="ARBA" id="ARBA00022475"/>
    </source>
</evidence>
<feature type="transmembrane region" description="Helical" evidence="8">
    <location>
        <begin position="196"/>
        <end position="216"/>
    </location>
</feature>
<feature type="region of interest" description="Disordered" evidence="7">
    <location>
        <begin position="1"/>
        <end position="30"/>
    </location>
</feature>
<feature type="compositionally biased region" description="Basic and acidic residues" evidence="7">
    <location>
        <begin position="12"/>
        <end position="26"/>
    </location>
</feature>
<evidence type="ECO:0000256" key="7">
    <source>
        <dbReference type="SAM" id="MobiDB-lite"/>
    </source>
</evidence>
<keyword evidence="5 8" id="KW-1133">Transmembrane helix</keyword>
<dbReference type="PANTHER" id="PTHR23517">
    <property type="entry name" value="RESISTANCE PROTEIN MDTM, PUTATIVE-RELATED-RELATED"/>
    <property type="match status" value="1"/>
</dbReference>
<dbReference type="RefSeq" id="WP_273172845.1">
    <property type="nucleotide sequence ID" value="NZ_JAAXZR010000011.1"/>
</dbReference>
<gene>
    <name evidence="10" type="ORF">GXW98_02630</name>
</gene>
<comment type="caution">
    <text evidence="10">The sequence shown here is derived from an EMBL/GenBank/DDBJ whole genome shotgun (WGS) entry which is preliminary data.</text>
</comment>
<evidence type="ECO:0000256" key="1">
    <source>
        <dbReference type="ARBA" id="ARBA00004651"/>
    </source>
</evidence>
<feature type="transmembrane region" description="Helical" evidence="8">
    <location>
        <begin position="163"/>
        <end position="184"/>
    </location>
</feature>
<dbReference type="Proteomes" id="UP000767327">
    <property type="component" value="Unassembled WGS sequence"/>
</dbReference>
<reference evidence="10" key="2">
    <citation type="submission" date="2020-01" db="EMBL/GenBank/DDBJ databases">
        <authorList>
            <person name="Campanaro S."/>
        </authorList>
    </citation>
    <scope>NUCLEOTIDE SEQUENCE</scope>
    <source>
        <strain evidence="10">AS01afH2WH_6</strain>
    </source>
</reference>
<dbReference type="InterPro" id="IPR050171">
    <property type="entry name" value="MFS_Transporters"/>
</dbReference>
<feature type="transmembrane region" description="Helical" evidence="8">
    <location>
        <begin position="129"/>
        <end position="151"/>
    </location>
</feature>
<feature type="transmembrane region" description="Helical" evidence="8">
    <location>
        <begin position="36"/>
        <end position="54"/>
    </location>
</feature>
<comment type="subcellular location">
    <subcellularLocation>
        <location evidence="1">Cell membrane</location>
        <topology evidence="1">Multi-pass membrane protein</topology>
    </subcellularLocation>
</comment>
<dbReference type="GO" id="GO:0005886">
    <property type="term" value="C:plasma membrane"/>
    <property type="evidence" value="ECO:0007669"/>
    <property type="project" value="UniProtKB-SubCell"/>
</dbReference>
<feature type="transmembrane region" description="Helical" evidence="8">
    <location>
        <begin position="74"/>
        <end position="92"/>
    </location>
</feature>
<feature type="domain" description="Major facilitator superfamily (MFS) profile" evidence="9">
    <location>
        <begin position="38"/>
        <end position="420"/>
    </location>
</feature>
<evidence type="ECO:0000256" key="8">
    <source>
        <dbReference type="SAM" id="Phobius"/>
    </source>
</evidence>
<accession>A0A971CYK3</accession>
<feature type="transmembrane region" description="Helical" evidence="8">
    <location>
        <begin position="363"/>
        <end position="384"/>
    </location>
</feature>
<reference evidence="10" key="1">
    <citation type="journal article" date="2020" name="Biotechnol. Biofuels">
        <title>New insights from the biogas microbiome by comprehensive genome-resolved metagenomics of nearly 1600 species originating from multiple anaerobic digesters.</title>
        <authorList>
            <person name="Campanaro S."/>
            <person name="Treu L."/>
            <person name="Rodriguez-R L.M."/>
            <person name="Kovalovszki A."/>
            <person name="Ziels R.M."/>
            <person name="Maus I."/>
            <person name="Zhu X."/>
            <person name="Kougias P.G."/>
            <person name="Basile A."/>
            <person name="Luo G."/>
            <person name="Schluter A."/>
            <person name="Konstantinidis K.T."/>
            <person name="Angelidaki I."/>
        </authorList>
    </citation>
    <scope>NUCLEOTIDE SEQUENCE</scope>
    <source>
        <strain evidence="10">AS01afH2WH_6</strain>
    </source>
</reference>
<dbReference type="Gene3D" id="1.20.1250.20">
    <property type="entry name" value="MFS general substrate transporter like domains"/>
    <property type="match status" value="1"/>
</dbReference>
<keyword evidence="4 8" id="KW-0812">Transmembrane</keyword>
<evidence type="ECO:0000256" key="5">
    <source>
        <dbReference type="ARBA" id="ARBA00022989"/>
    </source>
</evidence>
<dbReference type="InterPro" id="IPR036259">
    <property type="entry name" value="MFS_trans_sf"/>
</dbReference>
<feature type="transmembrane region" description="Helical" evidence="8">
    <location>
        <begin position="390"/>
        <end position="415"/>
    </location>
</feature>
<dbReference type="Pfam" id="PF07690">
    <property type="entry name" value="MFS_1"/>
    <property type="match status" value="1"/>
</dbReference>
<dbReference type="AlphaFoldDB" id="A0A971CYK3"/>
<keyword evidence="3" id="KW-1003">Cell membrane</keyword>
<dbReference type="GO" id="GO:0022857">
    <property type="term" value="F:transmembrane transporter activity"/>
    <property type="evidence" value="ECO:0007669"/>
    <property type="project" value="InterPro"/>
</dbReference>
<dbReference type="EMBL" id="JAAXZR010000011">
    <property type="protein sequence ID" value="NLT79167.1"/>
    <property type="molecule type" value="Genomic_DNA"/>
</dbReference>
<feature type="transmembrane region" description="Helical" evidence="8">
    <location>
        <begin position="237"/>
        <end position="256"/>
    </location>
</feature>
<name>A0A971CYK3_9BIFI</name>
<feature type="transmembrane region" description="Helical" evidence="8">
    <location>
        <begin position="276"/>
        <end position="295"/>
    </location>
</feature>
<evidence type="ECO:0000256" key="6">
    <source>
        <dbReference type="ARBA" id="ARBA00023136"/>
    </source>
</evidence>
<keyword evidence="6 8" id="KW-0472">Membrane</keyword>